<dbReference type="Pfam" id="PF07814">
    <property type="entry name" value="WAPL"/>
    <property type="match status" value="1"/>
</dbReference>
<reference evidence="3" key="1">
    <citation type="submission" date="2014-02" db="EMBL/GenBank/DDBJ databases">
        <authorList>
            <person name="Genoscope - CEA"/>
        </authorList>
    </citation>
    <scope>NUCLEOTIDE SEQUENCE</scope>
    <source>
        <strain evidence="3">LS3</strain>
    </source>
</reference>
<protein>
    <submittedName>
        <fullName evidence="3">ARAD1D39226p</fullName>
    </submittedName>
</protein>
<dbReference type="AlphaFoldDB" id="A0A060TIK7"/>
<proteinExistence type="predicted"/>
<feature type="compositionally biased region" description="Polar residues" evidence="1">
    <location>
        <begin position="1"/>
        <end position="28"/>
    </location>
</feature>
<feature type="region of interest" description="Disordered" evidence="1">
    <location>
        <begin position="145"/>
        <end position="183"/>
    </location>
</feature>
<accession>A0A060TIK7</accession>
<feature type="compositionally biased region" description="Basic and acidic residues" evidence="1">
    <location>
        <begin position="33"/>
        <end position="54"/>
    </location>
</feature>
<dbReference type="InterPro" id="IPR016024">
    <property type="entry name" value="ARM-type_fold"/>
</dbReference>
<name>A0A060TIK7_BLAAD</name>
<dbReference type="Gene3D" id="1.25.10.10">
    <property type="entry name" value="Leucine-rich Repeat Variant"/>
    <property type="match status" value="1"/>
</dbReference>
<feature type="domain" description="Wings apart-like protein C-terminal" evidence="2">
    <location>
        <begin position="184"/>
        <end position="517"/>
    </location>
</feature>
<sequence length="601" mass="65832">MPNAQARTPKTYGKRQQNTSRGTQSIASPQLDGIEKRSDRKSTPESRDQSDSGDRLSQPATPRKQKGSDVWSEFEAAISTNKPKKLKLLENLEGGGNEREQSSQIPFSPSVSLQSSTSVASPALGTASESTHSSIITTSIRKTYRGPRTYAAPSNGSDPLIGNQTDDDDDYQSESDDDHNSSKIQNVHELRASGGNAQLMESVKSTIECLKGDDLNVKRFTLVELAQKSADDDDYVGNLKATAFPFVLLTDAVKERDPYCMFLVANLLSKLFKGSVGLAATLVSETPVVSILVDMLANDEDIIKIISRKKSGVTKVAQNMLSKFISASFEQSQRPVIVSQSLMALNALIMLEALTPVSTQVHEQLLRSLDQIVGACSSWIANMSQSSLDNISPETSAVVELSHLILLQIEFLMSMGSEDKILSACAQLTPNPILQAKEFLKKRLRDYKSSAPEVRAVVTAIVQVWIVVTSHLSATKEVDFAYFDAHLAQELVLFICDADENLDITLYSCGLLLNLTDSRQVHRSLLRDPTASKIKYWLKRSAGNSTIQGYMYLVMGRLATRSELFTPDDRKKLVAQLESFSKLVEGPGLQSQIDSVIANIG</sequence>
<evidence type="ECO:0000256" key="1">
    <source>
        <dbReference type="SAM" id="MobiDB-lite"/>
    </source>
</evidence>
<gene>
    <name evidence="3" type="ORF">GNLVRS02_ARAD1D39226g</name>
</gene>
<evidence type="ECO:0000259" key="2">
    <source>
        <dbReference type="Pfam" id="PF07814"/>
    </source>
</evidence>
<organism evidence="3">
    <name type="scientific">Blastobotrys adeninivorans</name>
    <name type="common">Yeast</name>
    <name type="synonym">Arxula adeninivorans</name>
    <dbReference type="NCBI Taxonomy" id="409370"/>
    <lineage>
        <taxon>Eukaryota</taxon>
        <taxon>Fungi</taxon>
        <taxon>Dikarya</taxon>
        <taxon>Ascomycota</taxon>
        <taxon>Saccharomycotina</taxon>
        <taxon>Dipodascomycetes</taxon>
        <taxon>Dipodascales</taxon>
        <taxon>Trichomonascaceae</taxon>
        <taxon>Blastobotrys</taxon>
    </lineage>
</organism>
<dbReference type="EMBL" id="HG937694">
    <property type="protein sequence ID" value="CDP38642.1"/>
    <property type="molecule type" value="Genomic_DNA"/>
</dbReference>
<feature type="region of interest" description="Disordered" evidence="1">
    <location>
        <begin position="1"/>
        <end position="114"/>
    </location>
</feature>
<dbReference type="InterPro" id="IPR011989">
    <property type="entry name" value="ARM-like"/>
</dbReference>
<evidence type="ECO:0000313" key="3">
    <source>
        <dbReference type="EMBL" id="CDP38642.1"/>
    </source>
</evidence>
<dbReference type="InterPro" id="IPR022771">
    <property type="entry name" value="WAPL_C"/>
</dbReference>
<reference evidence="3" key="2">
    <citation type="submission" date="2014-06" db="EMBL/GenBank/DDBJ databases">
        <title>The complete genome of Blastobotrys (Arxula) adeninivorans LS3 - a yeast of biotechnological interest.</title>
        <authorList>
            <person name="Kunze G."/>
            <person name="Gaillardin C."/>
            <person name="Czernicka M."/>
            <person name="Durrens P."/>
            <person name="Martin T."/>
            <person name="Boer E."/>
            <person name="Gabaldon T."/>
            <person name="Cruz J."/>
            <person name="Talla E."/>
            <person name="Marck C."/>
            <person name="Goffeau A."/>
            <person name="Barbe V."/>
            <person name="Baret P."/>
            <person name="Baronian K."/>
            <person name="Beier S."/>
            <person name="Bleykasten C."/>
            <person name="Bode R."/>
            <person name="Casaregola S."/>
            <person name="Despons L."/>
            <person name="Fairhead C."/>
            <person name="Giersberg M."/>
            <person name="Gierski P."/>
            <person name="Hahnel U."/>
            <person name="Hartmann A."/>
            <person name="Jankowska D."/>
            <person name="Jubin C."/>
            <person name="Jung P."/>
            <person name="Lafontaine I."/>
            <person name="Leh-Louis V."/>
            <person name="Lemaire M."/>
            <person name="Marcet-Houben M."/>
            <person name="Mascher M."/>
            <person name="Morel G."/>
            <person name="Richard G.-F."/>
            <person name="Riechen J."/>
            <person name="Sacerdot C."/>
            <person name="Sarkar A."/>
            <person name="Savel G."/>
            <person name="Schacherer J."/>
            <person name="Sherman D."/>
            <person name="Straub M.-L."/>
            <person name="Stein N."/>
            <person name="Thierry A."/>
            <person name="Trautwein-Schult A."/>
            <person name="Westhof E."/>
            <person name="Worch S."/>
            <person name="Dujon B."/>
            <person name="Souciet J.-L."/>
            <person name="Wincker P."/>
            <person name="Scholz U."/>
            <person name="Neuveglise N."/>
        </authorList>
    </citation>
    <scope>NUCLEOTIDE SEQUENCE</scope>
    <source>
        <strain evidence="3">LS3</strain>
    </source>
</reference>
<dbReference type="SUPFAM" id="SSF48371">
    <property type="entry name" value="ARM repeat"/>
    <property type="match status" value="1"/>
</dbReference>
<feature type="compositionally biased region" description="Acidic residues" evidence="1">
    <location>
        <begin position="165"/>
        <end position="177"/>
    </location>
</feature>